<evidence type="ECO:0000313" key="3">
    <source>
        <dbReference type="EMBL" id="MBO8426021.1"/>
    </source>
</evidence>
<dbReference type="Proteomes" id="UP000823634">
    <property type="component" value="Unassembled WGS sequence"/>
</dbReference>
<gene>
    <name evidence="3" type="ORF">IAC61_01720</name>
</gene>
<proteinExistence type="predicted"/>
<evidence type="ECO:0000256" key="1">
    <source>
        <dbReference type="SAM" id="MobiDB-lite"/>
    </source>
</evidence>
<dbReference type="EMBL" id="JADINA010000012">
    <property type="protein sequence ID" value="MBO8426021.1"/>
    <property type="molecule type" value="Genomic_DNA"/>
</dbReference>
<sequence>MKKQNLLLLLSALALAGCSDPSSTTSSLPGGSDGDNSSEITDSSGDSSDESGESESNTTPPVVDEDETYVIRVGNIPSGATVTIDKSEAKEGETVTVTVTVEDGFSIRSLSINGSPISVEQSGDGYVATFQMPDRSVEVTLTLKVEGAVTIQGGITAVLTEETAGSGIYVARNVKVPAEAEFSFFVQDTELTMLDLDYTKCFASIHSGGSDGELSIAGGATYDFYYDDNADPALGRCYVKKVHQDSYPNSPETLHLLFDGQARSESTMNPDDVLTLDYKNYVTDVHYSYQNHRNGSYATAVKASNEDRGLGLVSKKIDGDVYSVVNSYIDGGAYHGQDGNYSAYAAKYGIVETEDDIGVGLSRYSRSKAMADYEAHAYSHDYEDLRFDFMYAYYVGYDTSADIGTEGLGLFERNIVSTATASGFDVDLDSFREIDTSNETMIDEEDRETSYYTYDADFSFDATGRLLSLTYQAKRYDEYAYDFQNHVLLDPEDYEILSNLEVAYTYGASTTDNEADDSAYFTSAMSATVRDEDLGEEYADVNAIQKRGEGTDSSVNEHLTLVSDKAGALDLENWTIIASSDPSVIGPRNSSEPYTFMPKQAGKATLTIGNPAVSSVPTTEIEVEVVDNIEVRSFYMTGKDGVFSASQDLLTSSTSFTMAAGQTRTFRVYGSPYDVDVPFNPVSSNPDLLSVSSYQGSDGHFYLYYDARNADNQETVDITVTINSDKYMDGFDPTEFTVTLQPHSDFSPIGDWNLVTSGVGEATEVDETVLLSVKEYDGTEATYSSVTYNGVTYRWIFNIDPETGAYSYDTVEGGNVAQVVIAETEDGFLGLILQADDASWNGQDEGTEGTFVFGYILTDEESQPLEYSFAAFAPIA</sequence>
<dbReference type="PROSITE" id="PS51257">
    <property type="entry name" value="PROKAR_LIPOPROTEIN"/>
    <property type="match status" value="1"/>
</dbReference>
<feature type="region of interest" description="Disordered" evidence="1">
    <location>
        <begin position="18"/>
        <end position="67"/>
    </location>
</feature>
<feature type="chain" id="PRO_5038361927" description="Lipoprotein" evidence="2">
    <location>
        <begin position="17"/>
        <end position="876"/>
    </location>
</feature>
<evidence type="ECO:0008006" key="5">
    <source>
        <dbReference type="Google" id="ProtNLM"/>
    </source>
</evidence>
<feature type="compositionally biased region" description="Low complexity" evidence="1">
    <location>
        <begin position="18"/>
        <end position="46"/>
    </location>
</feature>
<reference evidence="3" key="2">
    <citation type="journal article" date="2021" name="PeerJ">
        <title>Extensive microbial diversity within the chicken gut microbiome revealed by metagenomics and culture.</title>
        <authorList>
            <person name="Gilroy R."/>
            <person name="Ravi A."/>
            <person name="Getino M."/>
            <person name="Pursley I."/>
            <person name="Horton D.L."/>
            <person name="Alikhan N.F."/>
            <person name="Baker D."/>
            <person name="Gharbi K."/>
            <person name="Hall N."/>
            <person name="Watson M."/>
            <person name="Adriaenssens E.M."/>
            <person name="Foster-Nyarko E."/>
            <person name="Jarju S."/>
            <person name="Secka A."/>
            <person name="Antonio M."/>
            <person name="Oren A."/>
            <person name="Chaudhuri R.R."/>
            <person name="La Ragione R."/>
            <person name="Hildebrand F."/>
            <person name="Pallen M.J."/>
        </authorList>
    </citation>
    <scope>NUCLEOTIDE SEQUENCE</scope>
    <source>
        <strain evidence="3">17113</strain>
    </source>
</reference>
<dbReference type="AlphaFoldDB" id="A0A9D9GUX8"/>
<evidence type="ECO:0000256" key="2">
    <source>
        <dbReference type="SAM" id="SignalP"/>
    </source>
</evidence>
<comment type="caution">
    <text evidence="3">The sequence shown here is derived from an EMBL/GenBank/DDBJ whole genome shotgun (WGS) entry which is preliminary data.</text>
</comment>
<organism evidence="3 4">
    <name type="scientific">Candidatus Alloenteromonas pullistercoris</name>
    <dbReference type="NCBI Taxonomy" id="2840785"/>
    <lineage>
        <taxon>Bacteria</taxon>
        <taxon>Bacillati</taxon>
        <taxon>Bacillota</taxon>
        <taxon>Bacillota incertae sedis</taxon>
        <taxon>Candidatus Alloenteromonas</taxon>
    </lineage>
</organism>
<keyword evidence="2" id="KW-0732">Signal</keyword>
<evidence type="ECO:0000313" key="4">
    <source>
        <dbReference type="Proteomes" id="UP000823634"/>
    </source>
</evidence>
<feature type="signal peptide" evidence="2">
    <location>
        <begin position="1"/>
        <end position="16"/>
    </location>
</feature>
<name>A0A9D9GUX8_9FIRM</name>
<reference evidence="3" key="1">
    <citation type="submission" date="2020-10" db="EMBL/GenBank/DDBJ databases">
        <authorList>
            <person name="Gilroy R."/>
        </authorList>
    </citation>
    <scope>NUCLEOTIDE SEQUENCE</scope>
    <source>
        <strain evidence="3">17113</strain>
    </source>
</reference>
<accession>A0A9D9GUX8</accession>
<protein>
    <recommendedName>
        <fullName evidence="5">Lipoprotein</fullName>
    </recommendedName>
</protein>